<name>A0A9Q1BRX9_HOLLE</name>
<feature type="compositionally biased region" description="Polar residues" evidence="6">
    <location>
        <begin position="494"/>
        <end position="504"/>
    </location>
</feature>
<feature type="domain" description="Caspase recruitment" evidence="7">
    <location>
        <begin position="12"/>
        <end position="89"/>
    </location>
</feature>
<feature type="region of interest" description="Disordered" evidence="6">
    <location>
        <begin position="494"/>
        <end position="518"/>
    </location>
</feature>
<evidence type="ECO:0000256" key="1">
    <source>
        <dbReference type="ARBA" id="ARBA00022499"/>
    </source>
</evidence>
<evidence type="ECO:0000256" key="2">
    <source>
        <dbReference type="ARBA" id="ARBA00022553"/>
    </source>
</evidence>
<gene>
    <name evidence="8" type="ORF">HOLleu_25412</name>
</gene>
<feature type="compositionally biased region" description="Polar residues" evidence="6">
    <location>
        <begin position="210"/>
        <end position="227"/>
    </location>
</feature>
<evidence type="ECO:0000313" key="8">
    <source>
        <dbReference type="EMBL" id="KAJ8032013.1"/>
    </source>
</evidence>
<evidence type="ECO:0000256" key="3">
    <source>
        <dbReference type="ARBA" id="ARBA00022588"/>
    </source>
</evidence>
<keyword evidence="9" id="KW-1185">Reference proteome</keyword>
<keyword evidence="4" id="KW-0832">Ubl conjugation</keyword>
<evidence type="ECO:0000256" key="4">
    <source>
        <dbReference type="ARBA" id="ARBA00022843"/>
    </source>
</evidence>
<organism evidence="8 9">
    <name type="scientific">Holothuria leucospilota</name>
    <name type="common">Black long sea cucumber</name>
    <name type="synonym">Mertensiothuria leucospilota</name>
    <dbReference type="NCBI Taxonomy" id="206669"/>
    <lineage>
        <taxon>Eukaryota</taxon>
        <taxon>Metazoa</taxon>
        <taxon>Echinodermata</taxon>
        <taxon>Eleutherozoa</taxon>
        <taxon>Echinozoa</taxon>
        <taxon>Holothuroidea</taxon>
        <taxon>Aspidochirotacea</taxon>
        <taxon>Aspidochirotida</taxon>
        <taxon>Holothuriidae</taxon>
        <taxon>Holothuria</taxon>
    </lineage>
</organism>
<dbReference type="GO" id="GO:0045087">
    <property type="term" value="P:innate immune response"/>
    <property type="evidence" value="ECO:0007669"/>
    <property type="project" value="UniProtKB-KW"/>
</dbReference>
<feature type="region of interest" description="Disordered" evidence="6">
    <location>
        <begin position="210"/>
        <end position="250"/>
    </location>
</feature>
<dbReference type="AlphaFoldDB" id="A0A9Q1BRX9"/>
<accession>A0A9Q1BRX9</accession>
<dbReference type="Pfam" id="PF16739">
    <property type="entry name" value="CARD_2"/>
    <property type="match status" value="1"/>
</dbReference>
<dbReference type="Gene3D" id="1.10.533.10">
    <property type="entry name" value="Death Domain, Fas"/>
    <property type="match status" value="1"/>
</dbReference>
<reference evidence="8" key="1">
    <citation type="submission" date="2021-10" db="EMBL/GenBank/DDBJ databases">
        <title>Tropical sea cucumber genome reveals ecological adaptation and Cuvierian tubules defense mechanism.</title>
        <authorList>
            <person name="Chen T."/>
        </authorList>
    </citation>
    <scope>NUCLEOTIDE SEQUENCE</scope>
    <source>
        <strain evidence="8">Nanhai2018</strain>
        <tissue evidence="8">Muscle</tissue>
    </source>
</reference>
<feature type="compositionally biased region" description="Basic and acidic residues" evidence="6">
    <location>
        <begin position="228"/>
        <end position="250"/>
    </location>
</feature>
<dbReference type="InterPro" id="IPR011029">
    <property type="entry name" value="DEATH-like_dom_sf"/>
</dbReference>
<keyword evidence="5" id="KW-0391">Immunity</keyword>
<keyword evidence="3" id="KW-0399">Innate immunity</keyword>
<keyword evidence="2" id="KW-0597">Phosphoprotein</keyword>
<evidence type="ECO:0000256" key="5">
    <source>
        <dbReference type="ARBA" id="ARBA00022859"/>
    </source>
</evidence>
<dbReference type="Proteomes" id="UP001152320">
    <property type="component" value="Chromosome 12"/>
</dbReference>
<sequence>MDLDERRKHRLDERRRHRLDEFAPEFNRRVDTMDVVDALGPLLPDSARQAIKCELDRKGTICANRELSKRVRSRDGWFEKLIAALKKCGGVDDLVEKLVTDEKVTRFKAEISFPNKEQALEEQAAQLTKCSTSAHTRSDSSIKELASARNYQHTKTLQNTTSHPEKMISQDRCEDVTQLSSDKSTLTQTSFPNKEQALEEQVTQLRKFAATSQNRPGTSKELASTRNYQEKGTLENITSRKDRKEVKSQTDDMIQSYCNKEEVCREQGNSEAVDFNSQTVCKELITSSIDEKEEDESANDVTLEPSVTADEPQEIDKSKDLGVINGVKKQNLNDNIINAGQQSDSTSPMHGMTTYAKFAGRDVDPQSALEDMRKCPQNGQRSFETERQREEIHERSTICIPNEYNGQKGIDMGREVKNLCQVDPVLNKPEGITSDALETDDDTELRFFNKGQKYFSKAGEHEKAILKELDLLTPTGERNLTKIKELGIISEAGNSGDSYQPLRSNDNRSSHNPPSSREFSLLVSETSEGEALYAYHPNIGRTVLKNEHACMASSGVVSKVVTSGGEETSKNNAEFTVQNQTIFRKETEKMEDSHSAERNNVCVQSTLVSHEHQMPIKDANDKVVNGINIISEIPAVSEKDAEGYLGRQNLIDSILPKAGGCKEGENETEAIKQKVEAPPLLEELRNVEHKISIENLSYNEINEMGSSGIDEIRVKQKILESVNDKKGDSNDKENDRKAGVISWNPTELRESEMQTGIGIQYRKEVSNSNTNLESSLEDENRQVSSTHLSNGVIGKTVTVIGSLAAMMFGGRT</sequence>
<evidence type="ECO:0000259" key="7">
    <source>
        <dbReference type="Pfam" id="PF16739"/>
    </source>
</evidence>
<proteinExistence type="predicted"/>
<dbReference type="GO" id="GO:0005737">
    <property type="term" value="C:cytoplasm"/>
    <property type="evidence" value="ECO:0007669"/>
    <property type="project" value="UniProtKB-ARBA"/>
</dbReference>
<keyword evidence="1" id="KW-1017">Isopeptide bond</keyword>
<dbReference type="InterPro" id="IPR031964">
    <property type="entry name" value="CARD_dom"/>
</dbReference>
<evidence type="ECO:0000256" key="6">
    <source>
        <dbReference type="SAM" id="MobiDB-lite"/>
    </source>
</evidence>
<evidence type="ECO:0000313" key="9">
    <source>
        <dbReference type="Proteomes" id="UP001152320"/>
    </source>
</evidence>
<comment type="caution">
    <text evidence="8">The sequence shown here is derived from an EMBL/GenBank/DDBJ whole genome shotgun (WGS) entry which is preliminary data.</text>
</comment>
<protein>
    <recommendedName>
        <fullName evidence="7">Caspase recruitment domain-containing protein</fullName>
    </recommendedName>
</protein>
<dbReference type="EMBL" id="JAIZAY010000012">
    <property type="protein sequence ID" value="KAJ8032013.1"/>
    <property type="molecule type" value="Genomic_DNA"/>
</dbReference>